<feature type="transmembrane region" description="Helical" evidence="1">
    <location>
        <begin position="7"/>
        <end position="27"/>
    </location>
</feature>
<keyword evidence="1" id="KW-0472">Membrane</keyword>
<evidence type="ECO:0000313" key="3">
    <source>
        <dbReference type="Proteomes" id="UP000284908"/>
    </source>
</evidence>
<comment type="caution">
    <text evidence="2">The sequence shown here is derived from an EMBL/GenBank/DDBJ whole genome shotgun (WGS) entry which is preliminary data.</text>
</comment>
<dbReference type="RefSeq" id="WP_120131831.1">
    <property type="nucleotide sequence ID" value="NZ_RAHH01000005.1"/>
</dbReference>
<keyword evidence="1" id="KW-0812">Transmembrane</keyword>
<keyword evidence="1" id="KW-1133">Transmembrane helix</keyword>
<gene>
    <name evidence="2" type="ORF">D6C13_05610</name>
</gene>
<dbReference type="AlphaFoldDB" id="A0A419NCR4"/>
<protein>
    <recommendedName>
        <fullName evidence="4">FidL</fullName>
    </recommendedName>
</protein>
<proteinExistence type="predicted"/>
<evidence type="ECO:0008006" key="4">
    <source>
        <dbReference type="Google" id="ProtNLM"/>
    </source>
</evidence>
<accession>A0A419NCR4</accession>
<sequence length="154" mass="17397">MKINNSVLMSFAIIILIFLSAGFWAFVSYQKKHFSCESEVTLIQGDAVYNVILDYAFYDGVGQFHSVGSLQADGKSINISKTLSFTYVQENDNIIMTSDDNHVSAKSLDIQVPYIPDFFSYSGRGMSIQIIQENQSGYLFIHNDAPLFYCTRKK</sequence>
<dbReference type="OrthoDB" id="6504444at2"/>
<name>A0A419NCR4_9GAMM</name>
<evidence type="ECO:0000256" key="1">
    <source>
        <dbReference type="SAM" id="Phobius"/>
    </source>
</evidence>
<evidence type="ECO:0000313" key="2">
    <source>
        <dbReference type="EMBL" id="RJT46147.1"/>
    </source>
</evidence>
<reference evidence="2 3" key="1">
    <citation type="submission" date="2018-09" db="EMBL/GenBank/DDBJ databases">
        <authorList>
            <person name="Le Fleche-Mateos A."/>
        </authorList>
    </citation>
    <scope>NUCLEOTIDE SEQUENCE [LARGE SCALE GENOMIC DNA]</scope>
    <source>
        <strain evidence="2 3">DSM 27399</strain>
    </source>
</reference>
<dbReference type="Proteomes" id="UP000284908">
    <property type="component" value="Unassembled WGS sequence"/>
</dbReference>
<keyword evidence="3" id="KW-1185">Reference proteome</keyword>
<organism evidence="2 3">
    <name type="scientific">Rahnella woolbedingensis</name>
    <dbReference type="NCBI Taxonomy" id="1510574"/>
    <lineage>
        <taxon>Bacteria</taxon>
        <taxon>Pseudomonadati</taxon>
        <taxon>Pseudomonadota</taxon>
        <taxon>Gammaproteobacteria</taxon>
        <taxon>Enterobacterales</taxon>
        <taxon>Yersiniaceae</taxon>
        <taxon>Rahnella</taxon>
    </lineage>
</organism>
<dbReference type="EMBL" id="RAHH01000005">
    <property type="protein sequence ID" value="RJT46147.1"/>
    <property type="molecule type" value="Genomic_DNA"/>
</dbReference>